<organism evidence="2 3">
    <name type="scientific">Pseudothermotoga thermarum DSM 5069</name>
    <dbReference type="NCBI Taxonomy" id="688269"/>
    <lineage>
        <taxon>Bacteria</taxon>
        <taxon>Thermotogati</taxon>
        <taxon>Thermotogota</taxon>
        <taxon>Thermotogae</taxon>
        <taxon>Thermotogales</taxon>
        <taxon>Thermotogaceae</taxon>
        <taxon>Pseudothermotoga</taxon>
    </lineage>
</organism>
<keyword evidence="1" id="KW-1133">Transmembrane helix</keyword>
<evidence type="ECO:0000313" key="3">
    <source>
        <dbReference type="Proteomes" id="UP000006804"/>
    </source>
</evidence>
<accession>F7YX16</accession>
<dbReference type="AlphaFoldDB" id="F7YX16"/>
<dbReference type="RefSeq" id="WP_013931837.1">
    <property type="nucleotide sequence ID" value="NC_015707.1"/>
</dbReference>
<dbReference type="EMBL" id="CP002351">
    <property type="protein sequence ID" value="AEH50614.1"/>
    <property type="molecule type" value="Genomic_DNA"/>
</dbReference>
<dbReference type="HOGENOM" id="CLU_1625668_0_0_0"/>
<evidence type="ECO:0000256" key="1">
    <source>
        <dbReference type="SAM" id="Phobius"/>
    </source>
</evidence>
<sequence length="174" mass="20572">MKKESRGGVILIETLFYLLISIIFASMLYELLQFVLLSSKRTIDRVNKEIDFFMAVDYLRMDFWWHAVSPATISPDGMRLSFFEIVQGQKEPKKVTYIVERDKDQYKLKRTSSEGVNVVYTSSKPIYFYSPHEKIWGINIEGYYFEMLNEEPEKVRKELKLGIGELPYFLLPNR</sequence>
<proteinExistence type="predicted"/>
<dbReference type="OrthoDB" id="47522at2"/>
<evidence type="ECO:0000313" key="2">
    <source>
        <dbReference type="EMBL" id="AEH50614.1"/>
    </source>
</evidence>
<keyword evidence="3" id="KW-1185">Reference proteome</keyword>
<name>F7YX16_9THEM</name>
<keyword evidence="1" id="KW-0472">Membrane</keyword>
<reference evidence="2 3" key="1">
    <citation type="submission" date="2010-11" db="EMBL/GenBank/DDBJ databases">
        <title>The complete genome of Thermotoga thermarum DSM 5069.</title>
        <authorList>
            <consortium name="US DOE Joint Genome Institute (JGI-PGF)"/>
            <person name="Lucas S."/>
            <person name="Copeland A."/>
            <person name="Lapidus A."/>
            <person name="Bruce D."/>
            <person name="Goodwin L."/>
            <person name="Pitluck S."/>
            <person name="Kyrpides N."/>
            <person name="Mavromatis K."/>
            <person name="Ivanova N."/>
            <person name="Zeytun A."/>
            <person name="Brettin T."/>
            <person name="Detter J.C."/>
            <person name="Tapia R."/>
            <person name="Han C."/>
            <person name="Land M."/>
            <person name="Hauser L."/>
            <person name="Markowitz V."/>
            <person name="Cheng J.-F."/>
            <person name="Hugenholtz P."/>
            <person name="Woyke T."/>
            <person name="Wu D."/>
            <person name="Spring S."/>
            <person name="Schroeder M."/>
            <person name="Brambilla E."/>
            <person name="Klenk H.-P."/>
            <person name="Eisen J.A."/>
        </authorList>
    </citation>
    <scope>NUCLEOTIDE SEQUENCE [LARGE SCALE GENOMIC DNA]</scope>
    <source>
        <strain evidence="2 3">DSM 5069</strain>
    </source>
</reference>
<keyword evidence="1" id="KW-0812">Transmembrane</keyword>
<protein>
    <submittedName>
        <fullName evidence="2">Uncharacterized protein</fullName>
    </submittedName>
</protein>
<dbReference type="KEGG" id="tta:Theth_0525"/>
<dbReference type="PATRIC" id="fig|688269.3.peg.545"/>
<dbReference type="STRING" id="688269.Theth_0525"/>
<dbReference type="Proteomes" id="UP000006804">
    <property type="component" value="Chromosome"/>
</dbReference>
<gene>
    <name evidence="2" type="ORF">Theth_0525</name>
</gene>
<feature type="transmembrane region" description="Helical" evidence="1">
    <location>
        <begin position="15"/>
        <end position="37"/>
    </location>
</feature>